<dbReference type="InterPro" id="IPR017951">
    <property type="entry name" value="Urease_asu_c"/>
</dbReference>
<feature type="modified residue" description="N6-carboxylysine" evidence="6 8">
    <location>
        <position position="222"/>
    </location>
</feature>
<evidence type="ECO:0000313" key="16">
    <source>
        <dbReference type="Proteomes" id="UP000051084"/>
    </source>
</evidence>
<evidence type="ECO:0000256" key="6">
    <source>
        <dbReference type="HAMAP-Rule" id="MF_01953"/>
    </source>
</evidence>
<dbReference type="AlphaFoldDB" id="A0A0R1UN79"/>
<evidence type="ECO:0000256" key="8">
    <source>
        <dbReference type="PIRSR" id="PIRSR611612-50"/>
    </source>
</evidence>
<dbReference type="NCBIfam" id="TIGR01792">
    <property type="entry name" value="urease_alph"/>
    <property type="match status" value="1"/>
</dbReference>
<dbReference type="Gene3D" id="2.30.40.10">
    <property type="entry name" value="Urease, subunit C, domain 1"/>
    <property type="match status" value="1"/>
</dbReference>
<dbReference type="Gene3D" id="3.20.20.140">
    <property type="entry name" value="Metal-dependent hydrolases"/>
    <property type="match status" value="1"/>
</dbReference>
<evidence type="ECO:0000256" key="4">
    <source>
        <dbReference type="ARBA" id="ARBA00022801"/>
    </source>
</evidence>
<feature type="binding site" evidence="6 9">
    <location>
        <position position="365"/>
    </location>
    <ligand>
        <name>Ni(2+)</name>
        <dbReference type="ChEBI" id="CHEBI:49786"/>
        <label>1</label>
    </ligand>
</feature>
<evidence type="ECO:0000256" key="1">
    <source>
        <dbReference type="ARBA" id="ARBA00004897"/>
    </source>
</evidence>
<evidence type="ECO:0000313" key="15">
    <source>
        <dbReference type="EMBL" id="KRL93018.1"/>
    </source>
</evidence>
<evidence type="ECO:0000256" key="3">
    <source>
        <dbReference type="ARBA" id="ARBA00022723"/>
    </source>
</evidence>
<dbReference type="InterPro" id="IPR011059">
    <property type="entry name" value="Metal-dep_hydrolase_composite"/>
</dbReference>
<evidence type="ECO:0000256" key="2">
    <source>
        <dbReference type="ARBA" id="ARBA00022596"/>
    </source>
</evidence>
<comment type="cofactor">
    <cofactor evidence="6 9 12">
        <name>Ni cation</name>
        <dbReference type="ChEBI" id="CHEBI:25516"/>
    </cofactor>
    <text evidence="6 9 12">Binds 2 nickel ions per subunit.</text>
</comment>
<dbReference type="PRINTS" id="PR01752">
    <property type="entry name" value="UREASE"/>
</dbReference>
<comment type="caution">
    <text evidence="15">The sequence shown here is derived from an EMBL/GenBank/DDBJ whole genome shotgun (WGS) entry which is preliminary data.</text>
</comment>
<organism evidence="15 16">
    <name type="scientific">Limosilactobacillus equigenerosi DSM 18793 = JCM 14505</name>
    <dbReference type="NCBI Taxonomy" id="1423742"/>
    <lineage>
        <taxon>Bacteria</taxon>
        <taxon>Bacillati</taxon>
        <taxon>Bacillota</taxon>
        <taxon>Bacilli</taxon>
        <taxon>Lactobacillales</taxon>
        <taxon>Lactobacillaceae</taxon>
        <taxon>Limosilactobacillus</taxon>
    </lineage>
</organism>
<gene>
    <name evidence="6" type="primary">ureC</name>
    <name evidence="15" type="ORF">FC21_GL000119</name>
</gene>
<dbReference type="SUPFAM" id="SSF51556">
    <property type="entry name" value="Metallo-dependent hydrolases"/>
    <property type="match status" value="1"/>
</dbReference>
<comment type="similarity">
    <text evidence="6 13">Belongs to the metallo-dependent hydrolases superfamily. Urease alpha subunit family.</text>
</comment>
<dbReference type="EC" id="3.5.1.5" evidence="6 7"/>
<keyword evidence="6 11" id="KW-0963">Cytoplasm</keyword>
<dbReference type="SUPFAM" id="SSF51338">
    <property type="entry name" value="Composite domain of metallo-dependent hydrolases"/>
    <property type="match status" value="1"/>
</dbReference>
<comment type="PTM">
    <text evidence="6">Carboxylation allows a single lysine to coordinate two nickel ions.</text>
</comment>
<accession>A0A0R1UN79</accession>
<dbReference type="GO" id="GO:0009039">
    <property type="term" value="F:urease activity"/>
    <property type="evidence" value="ECO:0007669"/>
    <property type="project" value="UniProtKB-UniRule"/>
</dbReference>
<comment type="PTM">
    <text evidence="8">Carbamylation allows a single lysine to coordinate two nickel ions.</text>
</comment>
<dbReference type="NCBIfam" id="NF009686">
    <property type="entry name" value="PRK13207.1"/>
    <property type="match status" value="1"/>
</dbReference>
<reference evidence="15 16" key="1">
    <citation type="journal article" date="2015" name="Genome Announc.">
        <title>Expanding the biotechnology potential of lactobacilli through comparative genomics of 213 strains and associated genera.</title>
        <authorList>
            <person name="Sun Z."/>
            <person name="Harris H.M."/>
            <person name="McCann A."/>
            <person name="Guo C."/>
            <person name="Argimon S."/>
            <person name="Zhang W."/>
            <person name="Yang X."/>
            <person name="Jeffery I.B."/>
            <person name="Cooney J.C."/>
            <person name="Kagawa T.F."/>
            <person name="Liu W."/>
            <person name="Song Y."/>
            <person name="Salvetti E."/>
            <person name="Wrobel A."/>
            <person name="Rasinkangas P."/>
            <person name="Parkhill J."/>
            <person name="Rea M.C."/>
            <person name="O'Sullivan O."/>
            <person name="Ritari J."/>
            <person name="Douillard F.P."/>
            <person name="Paul Ross R."/>
            <person name="Yang R."/>
            <person name="Briner A.E."/>
            <person name="Felis G.E."/>
            <person name="de Vos W.M."/>
            <person name="Barrangou R."/>
            <person name="Klaenhammer T.R."/>
            <person name="Caufield P.W."/>
            <person name="Cui Y."/>
            <person name="Zhang H."/>
            <person name="O'Toole P.W."/>
        </authorList>
    </citation>
    <scope>NUCLEOTIDE SEQUENCE [LARGE SCALE GENOMIC DNA]</scope>
    <source>
        <strain evidence="15 16">DSM 18793</strain>
    </source>
</reference>
<dbReference type="OrthoDB" id="9802793at2"/>
<evidence type="ECO:0000256" key="13">
    <source>
        <dbReference type="RuleBase" id="RU004158"/>
    </source>
</evidence>
<feature type="binding site" evidence="6 11">
    <location>
        <position position="224"/>
    </location>
    <ligand>
        <name>substrate</name>
    </ligand>
</feature>
<evidence type="ECO:0000256" key="11">
    <source>
        <dbReference type="PROSITE-ProRule" id="PRU00700"/>
    </source>
</evidence>
<comment type="pathway">
    <text evidence="1 6">Nitrogen metabolism; urea degradation; CO(2) and NH(3) from urea (urease route): step 1/1.</text>
</comment>
<dbReference type="STRING" id="417373.GCA_001570685_00722"/>
<feature type="binding site" evidence="6 9">
    <location>
        <position position="139"/>
    </location>
    <ligand>
        <name>Ni(2+)</name>
        <dbReference type="ChEBI" id="CHEBI:49786"/>
        <label>1</label>
    </ligand>
</feature>
<feature type="domain" description="Urease" evidence="14">
    <location>
        <begin position="134"/>
        <end position="573"/>
    </location>
</feature>
<dbReference type="PANTHER" id="PTHR43440">
    <property type="entry name" value="UREASE"/>
    <property type="match status" value="1"/>
</dbReference>
<evidence type="ECO:0000256" key="5">
    <source>
        <dbReference type="ARBA" id="ARBA00047778"/>
    </source>
</evidence>
<dbReference type="GO" id="GO:0016151">
    <property type="term" value="F:nickel cation binding"/>
    <property type="evidence" value="ECO:0007669"/>
    <property type="project" value="UniProtKB-UniRule"/>
</dbReference>
<dbReference type="Pfam" id="PF01979">
    <property type="entry name" value="Amidohydro_1"/>
    <property type="match status" value="1"/>
</dbReference>
<feature type="binding site" description="via carbamate group" evidence="6 9">
    <location>
        <position position="222"/>
    </location>
    <ligand>
        <name>Ni(2+)</name>
        <dbReference type="ChEBI" id="CHEBI:49786"/>
        <label>2</label>
    </ligand>
</feature>
<dbReference type="InterPro" id="IPR011612">
    <property type="entry name" value="Urease_alpha_N_dom"/>
</dbReference>
<proteinExistence type="inferred from homology"/>
<keyword evidence="2 6" id="KW-0533">Nickel</keyword>
<keyword evidence="4 6" id="KW-0378">Hydrolase</keyword>
<sequence>MSFEMDREQFTQMFGPTTGDSVRLGDTNLFARIEKDLTVHGQESKFGGGKVLRDGMGVNATETRENNPLVADTIISDATIIDYTGIYKADIGIRDGKILAIGKGGNPDLMDKIDFVVGASTEAISGEGMIVTAGGIDLHVHYLSPYLTHAALDNGITTLFGGGTGPADGSNSATTTPGKFHMHRMLESVENEPLNFGFMAKGAGATPETIGEQIEAGAAAIKTHEDWGATAAGIDNSLKAADKYDVQFAVHTDSLNEGGFVENTINAFGGRTVHTFHTEGAGGGHAPDIMVVAGQKNVLPSSTNPTNPYTKNVIDELFDMTMVCHNLDPKVPEDVSFAESRVRKQTVAAEDVLHDMGALSVMTSDAMAMGRVGEVAMRCWQLADKMKQQLGPLDGDSEFSDNNRIKRYVAKYTINPAIMNGMSDYIGSIEVGKYADLVIWEPKMFGTKPKMVLKAGMIAYGVMGDASSSLPTPEPRQMRDLYGAKGKAVSSTSITFVSQYAYDHGIKEQLGLDKIVLPVHNTRNLTKRDMKLNNYTPSTIKIDPQSFEVTIDGKLISCEPADTISLAQRYYFY</sequence>
<dbReference type="HAMAP" id="MF_01953">
    <property type="entry name" value="Urease_alpha"/>
    <property type="match status" value="1"/>
</dbReference>
<comment type="catalytic activity">
    <reaction evidence="5 6 12">
        <text>urea + 2 H2O + H(+) = hydrogencarbonate + 2 NH4(+)</text>
        <dbReference type="Rhea" id="RHEA:20557"/>
        <dbReference type="ChEBI" id="CHEBI:15377"/>
        <dbReference type="ChEBI" id="CHEBI:15378"/>
        <dbReference type="ChEBI" id="CHEBI:16199"/>
        <dbReference type="ChEBI" id="CHEBI:17544"/>
        <dbReference type="ChEBI" id="CHEBI:28938"/>
        <dbReference type="EC" id="3.5.1.5"/>
    </reaction>
</comment>
<dbReference type="CDD" id="cd00375">
    <property type="entry name" value="Urease_alpha"/>
    <property type="match status" value="1"/>
</dbReference>
<evidence type="ECO:0000256" key="12">
    <source>
        <dbReference type="RuleBase" id="RU000510"/>
    </source>
</evidence>
<dbReference type="PATRIC" id="fig|1423742.4.peg.128"/>
<evidence type="ECO:0000256" key="10">
    <source>
        <dbReference type="PIRSR" id="PIRSR611612-52"/>
    </source>
</evidence>
<evidence type="ECO:0000256" key="7">
    <source>
        <dbReference type="NCBIfam" id="TIGR01792"/>
    </source>
</evidence>
<evidence type="ECO:0000259" key="14">
    <source>
        <dbReference type="PROSITE" id="PS51368"/>
    </source>
</evidence>
<keyword evidence="3 6" id="KW-0479">Metal-binding</keyword>
<dbReference type="InterPro" id="IPR006680">
    <property type="entry name" value="Amidohydro-rel"/>
</dbReference>
<dbReference type="PROSITE" id="PS01120">
    <property type="entry name" value="UREASE_1"/>
    <property type="match status" value="1"/>
</dbReference>
<dbReference type="RefSeq" id="WP_054653019.1">
    <property type="nucleotide sequence ID" value="NZ_AZGC01000049.1"/>
</dbReference>
<evidence type="ECO:0000256" key="9">
    <source>
        <dbReference type="PIRSR" id="PIRSR611612-51"/>
    </source>
</evidence>
<dbReference type="InterPro" id="IPR005848">
    <property type="entry name" value="Urease_asu"/>
</dbReference>
<dbReference type="GO" id="GO:0005737">
    <property type="term" value="C:cytoplasm"/>
    <property type="evidence" value="ECO:0007669"/>
    <property type="project" value="UniProtKB-SubCell"/>
</dbReference>
<dbReference type="PANTHER" id="PTHR43440:SF1">
    <property type="entry name" value="UREASE"/>
    <property type="match status" value="1"/>
</dbReference>
<comment type="subcellular location">
    <subcellularLocation>
        <location evidence="6 11">Cytoplasm</location>
    </subcellularLocation>
</comment>
<dbReference type="InterPro" id="IPR017950">
    <property type="entry name" value="Urease_AS"/>
</dbReference>
<protein>
    <recommendedName>
        <fullName evidence="6 7">Urease subunit alpha</fullName>
        <ecNumber evidence="6 7">3.5.1.5</ecNumber>
    </recommendedName>
    <alternativeName>
        <fullName evidence="6">Urea amidohydrolase subunit alpha</fullName>
    </alternativeName>
</protein>
<dbReference type="PROSITE" id="PS51368">
    <property type="entry name" value="UREASE_3"/>
    <property type="match status" value="1"/>
</dbReference>
<feature type="binding site" evidence="6 9">
    <location>
        <position position="277"/>
    </location>
    <ligand>
        <name>Ni(2+)</name>
        <dbReference type="ChEBI" id="CHEBI:49786"/>
        <label>2</label>
    </ligand>
</feature>
<feature type="binding site" description="via carbamate group" evidence="6 9">
    <location>
        <position position="222"/>
    </location>
    <ligand>
        <name>Ni(2+)</name>
        <dbReference type="ChEBI" id="CHEBI:49786"/>
        <label>1</label>
    </ligand>
</feature>
<feature type="active site" description="Proton donor" evidence="6 10">
    <location>
        <position position="325"/>
    </location>
</feature>
<feature type="binding site" evidence="6 9">
    <location>
        <position position="141"/>
    </location>
    <ligand>
        <name>Ni(2+)</name>
        <dbReference type="ChEBI" id="CHEBI:49786"/>
        <label>1</label>
    </ligand>
</feature>
<dbReference type="GO" id="GO:0043419">
    <property type="term" value="P:urea catabolic process"/>
    <property type="evidence" value="ECO:0007669"/>
    <property type="project" value="UniProtKB-UniRule"/>
</dbReference>
<dbReference type="PROSITE" id="PS00145">
    <property type="entry name" value="UREASE_2"/>
    <property type="match status" value="1"/>
</dbReference>
<comment type="subunit">
    <text evidence="6">Heterotrimer of UreA (gamma), UreB (beta) and UreC (alpha) subunits. Three heterotrimers associate to form the active enzyme.</text>
</comment>
<dbReference type="UniPathway" id="UPA00258">
    <property type="reaction ID" value="UER00370"/>
</dbReference>
<dbReference type="Pfam" id="PF00449">
    <property type="entry name" value="Urease_alpha"/>
    <property type="match status" value="1"/>
</dbReference>
<dbReference type="Proteomes" id="UP000051084">
    <property type="component" value="Unassembled WGS sequence"/>
</dbReference>
<dbReference type="InterPro" id="IPR050112">
    <property type="entry name" value="Urease_alpha_subunit"/>
</dbReference>
<dbReference type="InterPro" id="IPR029754">
    <property type="entry name" value="Urease_Ni-bd"/>
</dbReference>
<dbReference type="InterPro" id="IPR032466">
    <property type="entry name" value="Metal_Hydrolase"/>
</dbReference>
<feature type="binding site" evidence="6 9">
    <location>
        <position position="251"/>
    </location>
    <ligand>
        <name>Ni(2+)</name>
        <dbReference type="ChEBI" id="CHEBI:49786"/>
        <label>2</label>
    </ligand>
</feature>
<dbReference type="EMBL" id="AZGC01000049">
    <property type="protein sequence ID" value="KRL93018.1"/>
    <property type="molecule type" value="Genomic_DNA"/>
</dbReference>
<keyword evidence="16" id="KW-1185">Reference proteome</keyword>
<name>A0A0R1UN79_9LACO</name>